<dbReference type="OrthoDB" id="9760371at2"/>
<dbReference type="RefSeq" id="WP_120974856.1">
    <property type="nucleotide sequence ID" value="NZ_RBZM01000002.1"/>
</dbReference>
<evidence type="ECO:0000313" key="15">
    <source>
        <dbReference type="Proteomes" id="UP000282076"/>
    </source>
</evidence>
<name>A0A494Y4P6_9BACL</name>
<dbReference type="SMART" id="SM00283">
    <property type="entry name" value="MA"/>
    <property type="match status" value="1"/>
</dbReference>
<dbReference type="AlphaFoldDB" id="A0A494Y4P6"/>
<proteinExistence type="inferred from homology"/>
<feature type="transmembrane region" description="Helical" evidence="11">
    <location>
        <begin position="29"/>
        <end position="49"/>
    </location>
</feature>
<evidence type="ECO:0000256" key="6">
    <source>
        <dbReference type="ARBA" id="ARBA00023136"/>
    </source>
</evidence>
<keyword evidence="7 9" id="KW-0807">Transducer</keyword>
<dbReference type="EMBL" id="RBZM01000002">
    <property type="protein sequence ID" value="RKP57241.1"/>
    <property type="molecule type" value="Genomic_DNA"/>
</dbReference>
<evidence type="ECO:0000256" key="4">
    <source>
        <dbReference type="ARBA" id="ARBA00022692"/>
    </source>
</evidence>
<comment type="similarity">
    <text evidence="8">Belongs to the methyl-accepting chemotaxis (MCP) protein family.</text>
</comment>
<evidence type="ECO:0000256" key="5">
    <source>
        <dbReference type="ARBA" id="ARBA00022989"/>
    </source>
</evidence>
<evidence type="ECO:0000259" key="12">
    <source>
        <dbReference type="PROSITE" id="PS50111"/>
    </source>
</evidence>
<dbReference type="Gene3D" id="6.10.340.10">
    <property type="match status" value="1"/>
</dbReference>
<evidence type="ECO:0000313" key="14">
    <source>
        <dbReference type="EMBL" id="RKP57241.1"/>
    </source>
</evidence>
<dbReference type="SMART" id="SM00304">
    <property type="entry name" value="HAMP"/>
    <property type="match status" value="1"/>
</dbReference>
<keyword evidence="2" id="KW-1003">Cell membrane</keyword>
<gene>
    <name evidence="14" type="ORF">D7Z26_04455</name>
</gene>
<keyword evidence="6 11" id="KW-0472">Membrane</keyword>
<keyword evidence="15" id="KW-1185">Reference proteome</keyword>
<keyword evidence="10" id="KW-0175">Coiled coil</keyword>
<dbReference type="Pfam" id="PF00015">
    <property type="entry name" value="MCPsignal"/>
    <property type="match status" value="1"/>
</dbReference>
<dbReference type="GO" id="GO:0005886">
    <property type="term" value="C:plasma membrane"/>
    <property type="evidence" value="ECO:0007669"/>
    <property type="project" value="UniProtKB-SubCell"/>
</dbReference>
<evidence type="ECO:0000256" key="7">
    <source>
        <dbReference type="ARBA" id="ARBA00023224"/>
    </source>
</evidence>
<dbReference type="PROSITE" id="PS50885">
    <property type="entry name" value="HAMP"/>
    <property type="match status" value="1"/>
</dbReference>
<feature type="coiled-coil region" evidence="10">
    <location>
        <begin position="638"/>
        <end position="665"/>
    </location>
</feature>
<dbReference type="InterPro" id="IPR004089">
    <property type="entry name" value="MCPsignal_dom"/>
</dbReference>
<evidence type="ECO:0000256" key="1">
    <source>
        <dbReference type="ARBA" id="ARBA00004651"/>
    </source>
</evidence>
<dbReference type="InterPro" id="IPR033479">
    <property type="entry name" value="dCache_1"/>
</dbReference>
<comment type="subcellular location">
    <subcellularLocation>
        <location evidence="1">Cell membrane</location>
        <topology evidence="1">Multi-pass membrane protein</topology>
    </subcellularLocation>
</comment>
<dbReference type="Pfam" id="PF00672">
    <property type="entry name" value="HAMP"/>
    <property type="match status" value="1"/>
</dbReference>
<evidence type="ECO:0000256" key="9">
    <source>
        <dbReference type="PROSITE-ProRule" id="PRU00284"/>
    </source>
</evidence>
<dbReference type="PROSITE" id="PS50111">
    <property type="entry name" value="CHEMOTAXIS_TRANSDUC_2"/>
    <property type="match status" value="1"/>
</dbReference>
<evidence type="ECO:0000256" key="8">
    <source>
        <dbReference type="ARBA" id="ARBA00029447"/>
    </source>
</evidence>
<dbReference type="PANTHER" id="PTHR32089">
    <property type="entry name" value="METHYL-ACCEPTING CHEMOTAXIS PROTEIN MCPB"/>
    <property type="match status" value="1"/>
</dbReference>
<dbReference type="PANTHER" id="PTHR32089:SF112">
    <property type="entry name" value="LYSOZYME-LIKE PROTEIN-RELATED"/>
    <property type="match status" value="1"/>
</dbReference>
<dbReference type="GO" id="GO:0006935">
    <property type="term" value="P:chemotaxis"/>
    <property type="evidence" value="ECO:0007669"/>
    <property type="project" value="UniProtKB-KW"/>
</dbReference>
<dbReference type="Gene3D" id="1.10.287.950">
    <property type="entry name" value="Methyl-accepting chemotaxis protein"/>
    <property type="match status" value="1"/>
</dbReference>
<dbReference type="Gene3D" id="3.30.450.20">
    <property type="entry name" value="PAS domain"/>
    <property type="match status" value="2"/>
</dbReference>
<feature type="domain" description="HAMP" evidence="13">
    <location>
        <begin position="331"/>
        <end position="383"/>
    </location>
</feature>
<dbReference type="Proteomes" id="UP000282076">
    <property type="component" value="Unassembled WGS sequence"/>
</dbReference>
<evidence type="ECO:0000256" key="10">
    <source>
        <dbReference type="SAM" id="Coils"/>
    </source>
</evidence>
<dbReference type="Pfam" id="PF02743">
    <property type="entry name" value="dCache_1"/>
    <property type="match status" value="1"/>
</dbReference>
<evidence type="ECO:0000256" key="11">
    <source>
        <dbReference type="SAM" id="Phobius"/>
    </source>
</evidence>
<feature type="transmembrane region" description="Helical" evidence="11">
    <location>
        <begin position="312"/>
        <end position="335"/>
    </location>
</feature>
<sequence length="689" mass="73830">MDDTKPTAKFSERIANLKAVRFSTIQTRLTIFFASLLFLSVGLSGYVGYRQSSAALNAKIELYAKQVTDQVAANIRLELEHLQTAMEDVSTSDSIQSGLSEWNKGTDRHNQISSLIDKTISHKLSLLNYLSSVAVYADGDTKFGSYSTLDKRQIGDIVTKAKASAGTHYDLVDDPVTGKAFIAVSKQLKSAENGSVLGVIVMTLEEKRIASLYDGIRLGAAAKLFVMDAKGDVVSSTDKDALPIHEPIPDASLTEWAGNERTQQGATGSADAFGETSLVVSAPIGTNDWTAVAVVPKSFILADIADLKRKTILIGIVCLFASVVIAYVLSLGISVPSRKLLARMRQVNEGKLNVDIRDGNNDEMGTIAKRLQETLDSIRELIVQAGSSSDSMRGQSRVVAEVSDRFREHHLLLAEAIKQIASGSSSQANEAIVGQDSMTELSERIQRMLEDIVTVSDAIASIGEACDGTQLAVKHLNEKTSSANAVSRSVNQEIVSLNVELHAISDIVHSISNVAKQTNILALNASIEAARAGQAGKGFAVVAEEVKKLALRSGRASEEIGRKIADVIGRSVAAVQEAERSIALLEQQNDAVAEADRSFVGIKMRIDRIKVNVSGMRAMSENMVDSKEKTKKAISCIASAAQQIAASAEEAYAGAEEQLKETGRLAEMGRELNGTSATLAETIGKFEVN</sequence>
<accession>A0A494Y4P6</accession>
<evidence type="ECO:0000256" key="2">
    <source>
        <dbReference type="ARBA" id="ARBA00022475"/>
    </source>
</evidence>
<protein>
    <submittedName>
        <fullName evidence="14">Methyl-accepting chemotaxis protein</fullName>
    </submittedName>
</protein>
<comment type="caution">
    <text evidence="14">The sequence shown here is derived from an EMBL/GenBank/DDBJ whole genome shotgun (WGS) entry which is preliminary data.</text>
</comment>
<dbReference type="SUPFAM" id="SSF58104">
    <property type="entry name" value="Methyl-accepting chemotaxis protein (MCP) signaling domain"/>
    <property type="match status" value="1"/>
</dbReference>
<dbReference type="InterPro" id="IPR003660">
    <property type="entry name" value="HAMP_dom"/>
</dbReference>
<keyword evidence="3" id="KW-0145">Chemotaxis</keyword>
<evidence type="ECO:0000259" key="13">
    <source>
        <dbReference type="PROSITE" id="PS50885"/>
    </source>
</evidence>
<organism evidence="14 15">
    <name type="scientific">Cohnella endophytica</name>
    <dbReference type="NCBI Taxonomy" id="2419778"/>
    <lineage>
        <taxon>Bacteria</taxon>
        <taxon>Bacillati</taxon>
        <taxon>Bacillota</taxon>
        <taxon>Bacilli</taxon>
        <taxon>Bacillales</taxon>
        <taxon>Paenibacillaceae</taxon>
        <taxon>Cohnella</taxon>
    </lineage>
</organism>
<feature type="domain" description="Methyl-accepting transducer" evidence="12">
    <location>
        <begin position="402"/>
        <end position="659"/>
    </location>
</feature>
<keyword evidence="5 11" id="KW-1133">Transmembrane helix</keyword>
<evidence type="ECO:0000256" key="3">
    <source>
        <dbReference type="ARBA" id="ARBA00022500"/>
    </source>
</evidence>
<dbReference type="GO" id="GO:0007165">
    <property type="term" value="P:signal transduction"/>
    <property type="evidence" value="ECO:0007669"/>
    <property type="project" value="UniProtKB-KW"/>
</dbReference>
<reference evidence="14 15" key="1">
    <citation type="submission" date="2018-10" db="EMBL/GenBank/DDBJ databases">
        <title>Cohnella sp. M2MS4P-1, whole genome shotgun sequence.</title>
        <authorList>
            <person name="Tuo L."/>
        </authorList>
    </citation>
    <scope>NUCLEOTIDE SEQUENCE [LARGE SCALE GENOMIC DNA]</scope>
    <source>
        <strain evidence="14 15">M2MS4P-1</strain>
    </source>
</reference>
<keyword evidence="4 11" id="KW-0812">Transmembrane</keyword>